<dbReference type="InterPro" id="IPR010607">
    <property type="entry name" value="DUF1194"/>
</dbReference>
<dbReference type="Pfam" id="PF06707">
    <property type="entry name" value="DUF1194"/>
    <property type="match status" value="1"/>
</dbReference>
<dbReference type="RefSeq" id="WP_255329257.1">
    <property type="nucleotide sequence ID" value="NZ_JAKZEU010000002.1"/>
</dbReference>
<reference evidence="4 5" key="1">
    <citation type="submission" date="2022-03" db="EMBL/GenBank/DDBJ databases">
        <authorList>
            <person name="He Y."/>
        </authorList>
    </citation>
    <scope>NUCLEOTIDE SEQUENCE [LARGE SCALE GENOMIC DNA]</scope>
    <source>
        <strain evidence="4 5">TK19116</strain>
    </source>
</reference>
<name>A0ABT1MTU2_9RHOB</name>
<gene>
    <name evidence="4" type="ORF">MLD63_07555</name>
</gene>
<keyword evidence="1" id="KW-0812">Transmembrane</keyword>
<evidence type="ECO:0000313" key="4">
    <source>
        <dbReference type="EMBL" id="MCQ0970276.1"/>
    </source>
</evidence>
<organism evidence="4 5">
    <name type="scientific">Paracoccus albicereus</name>
    <dbReference type="NCBI Taxonomy" id="2922394"/>
    <lineage>
        <taxon>Bacteria</taxon>
        <taxon>Pseudomonadati</taxon>
        <taxon>Pseudomonadota</taxon>
        <taxon>Alphaproteobacteria</taxon>
        <taxon>Rhodobacterales</taxon>
        <taxon>Paracoccaceae</taxon>
        <taxon>Paracoccus</taxon>
    </lineage>
</organism>
<dbReference type="InterPro" id="IPR002035">
    <property type="entry name" value="VWF_A"/>
</dbReference>
<feature type="domain" description="VWFA" evidence="3">
    <location>
        <begin position="31"/>
        <end position="225"/>
    </location>
</feature>
<dbReference type="SUPFAM" id="SSF53300">
    <property type="entry name" value="vWA-like"/>
    <property type="match status" value="1"/>
</dbReference>
<dbReference type="InterPro" id="IPR036465">
    <property type="entry name" value="vWFA_dom_sf"/>
</dbReference>
<evidence type="ECO:0000259" key="3">
    <source>
        <dbReference type="PROSITE" id="PS50234"/>
    </source>
</evidence>
<proteinExistence type="predicted"/>
<evidence type="ECO:0000256" key="1">
    <source>
        <dbReference type="SAM" id="Phobius"/>
    </source>
</evidence>
<keyword evidence="1" id="KW-1133">Transmembrane helix</keyword>
<accession>A0ABT1MTU2</accession>
<keyword evidence="5" id="KW-1185">Reference proteome</keyword>
<dbReference type="PROSITE" id="PS50234">
    <property type="entry name" value="VWFA"/>
    <property type="match status" value="1"/>
</dbReference>
<dbReference type="Proteomes" id="UP001203945">
    <property type="component" value="Unassembled WGS sequence"/>
</dbReference>
<feature type="transmembrane region" description="Helical" evidence="1">
    <location>
        <begin position="233"/>
        <end position="252"/>
    </location>
</feature>
<feature type="chain" id="PRO_5046349432" evidence="2">
    <location>
        <begin position="24"/>
        <end position="261"/>
    </location>
</feature>
<dbReference type="NCBIfam" id="TIGR03370">
    <property type="entry name" value="VPLPA-CTERM"/>
    <property type="match status" value="1"/>
</dbReference>
<dbReference type="EMBL" id="JAKZEU010000002">
    <property type="protein sequence ID" value="MCQ0970276.1"/>
    <property type="molecule type" value="Genomic_DNA"/>
</dbReference>
<sequence length="261" mass="27050">MFSIRKTLASAIAAIVLATGAQASTTNVDVELSLLIDVSGSVDNNEFNLQRQGYIDAFRNSTIVNSILSTAGGRLGKIAVEVVYWSSSNAQSRVVGWSLLDSASSISDFADTLASKARTSNGQTAIGSAIKFGADSIASNLFDGTSKVIDVSGDGENNQSTSAMEGRDYALNLGITRINGVAIGGTSLLDYYEKNVIGGTDAFALQASGFDTFGAAIERKLKAEIEGTTPSPVPVPAAGLLLLSGLGGIGAIRRMRRKSTV</sequence>
<dbReference type="InterPro" id="IPR022472">
    <property type="entry name" value="VPLPA-CTERM"/>
</dbReference>
<dbReference type="Gene3D" id="3.40.50.410">
    <property type="entry name" value="von Willebrand factor, type A domain"/>
    <property type="match status" value="1"/>
</dbReference>
<comment type="caution">
    <text evidence="4">The sequence shown here is derived from an EMBL/GenBank/DDBJ whole genome shotgun (WGS) entry which is preliminary data.</text>
</comment>
<keyword evidence="2" id="KW-0732">Signal</keyword>
<protein>
    <submittedName>
        <fullName evidence="4">DUF1194 domain-containing protein</fullName>
    </submittedName>
</protein>
<evidence type="ECO:0000313" key="5">
    <source>
        <dbReference type="Proteomes" id="UP001203945"/>
    </source>
</evidence>
<evidence type="ECO:0000256" key="2">
    <source>
        <dbReference type="SAM" id="SignalP"/>
    </source>
</evidence>
<feature type="signal peptide" evidence="2">
    <location>
        <begin position="1"/>
        <end position="23"/>
    </location>
</feature>
<keyword evidence="1" id="KW-0472">Membrane</keyword>